<evidence type="ECO:0000313" key="8">
    <source>
        <dbReference type="Proteomes" id="UP001238450"/>
    </source>
</evidence>
<evidence type="ECO:0000256" key="2">
    <source>
        <dbReference type="ARBA" id="ARBA00022603"/>
    </source>
</evidence>
<dbReference type="PIRSF" id="PIRSF036758">
    <property type="entry name" value="Aden_M_ParB"/>
    <property type="match status" value="1"/>
</dbReference>
<dbReference type="Proteomes" id="UP001238450">
    <property type="component" value="Unassembled WGS sequence"/>
</dbReference>
<comment type="similarity">
    <text evidence="1 5">Belongs to the N(4)/N(6)-methyltransferase family.</text>
</comment>
<evidence type="ECO:0000256" key="4">
    <source>
        <dbReference type="ARBA" id="ARBA00022747"/>
    </source>
</evidence>
<dbReference type="GO" id="GO:0032259">
    <property type="term" value="P:methylation"/>
    <property type="evidence" value="ECO:0007669"/>
    <property type="project" value="UniProtKB-KW"/>
</dbReference>
<dbReference type="InterPro" id="IPR001091">
    <property type="entry name" value="RM_Methyltransferase"/>
</dbReference>
<dbReference type="InterPro" id="IPR015840">
    <property type="entry name" value="DNA_MeTrfase_ParB"/>
</dbReference>
<dbReference type="GO" id="GO:0009307">
    <property type="term" value="P:DNA restriction-modification system"/>
    <property type="evidence" value="ECO:0007669"/>
    <property type="project" value="UniProtKB-KW"/>
</dbReference>
<dbReference type="SUPFAM" id="SSF110849">
    <property type="entry name" value="ParB/Sulfiredoxin"/>
    <property type="match status" value="1"/>
</dbReference>
<accession>A0AAJ1TLR6</accession>
<comment type="caution">
    <text evidence="7">The sequence shown here is derived from an EMBL/GenBank/DDBJ whole genome shotgun (WGS) entry which is preliminary data.</text>
</comment>
<dbReference type="SUPFAM" id="SSF53335">
    <property type="entry name" value="S-adenosyl-L-methionine-dependent methyltransferases"/>
    <property type="match status" value="1"/>
</dbReference>
<organism evidence="7 8">
    <name type="scientific">Croceifilum oryzae</name>
    <dbReference type="NCBI Taxonomy" id="1553429"/>
    <lineage>
        <taxon>Bacteria</taxon>
        <taxon>Bacillati</taxon>
        <taxon>Bacillota</taxon>
        <taxon>Bacilli</taxon>
        <taxon>Bacillales</taxon>
        <taxon>Thermoactinomycetaceae</taxon>
        <taxon>Croceifilum</taxon>
    </lineage>
</organism>
<keyword evidence="2 7" id="KW-0489">Methyltransferase</keyword>
<dbReference type="PROSITE" id="PS00092">
    <property type="entry name" value="N6_MTASE"/>
    <property type="match status" value="1"/>
</dbReference>
<dbReference type="Pfam" id="PF01555">
    <property type="entry name" value="N6_N4_Mtase"/>
    <property type="match status" value="1"/>
</dbReference>
<reference evidence="7 8" key="1">
    <citation type="submission" date="2023-07" db="EMBL/GenBank/DDBJ databases">
        <title>Genomic Encyclopedia of Type Strains, Phase IV (KMG-IV): sequencing the most valuable type-strain genomes for metagenomic binning, comparative biology and taxonomic classification.</title>
        <authorList>
            <person name="Goeker M."/>
        </authorList>
    </citation>
    <scope>NUCLEOTIDE SEQUENCE [LARGE SCALE GENOMIC DNA]</scope>
    <source>
        <strain evidence="7 8">DSM 46876</strain>
    </source>
</reference>
<evidence type="ECO:0000259" key="6">
    <source>
        <dbReference type="SMART" id="SM00470"/>
    </source>
</evidence>
<dbReference type="PRINTS" id="PR00508">
    <property type="entry name" value="S21N4MTFRASE"/>
</dbReference>
<keyword evidence="4" id="KW-0680">Restriction system</keyword>
<dbReference type="InterPro" id="IPR002941">
    <property type="entry name" value="DNA_methylase_N4/N6"/>
</dbReference>
<sequence length="415" mass="47156">MKIQSVPINQINPAKYNPRLDLKSGDPEYEKLKKSIEEFGFVEPLIWNSRTGNLVGGHQRLKVLIEQGVTEVECSIVDLDEDKEKALNIGLNKVGGDWDFDKLARLLDDIQLSGLDMDLTGFGEEEVDQILSDFLSDMEPEEDDFDEEEALDQIDDPVTQAGDIWLLGNHRLMCGDATRIEDVTKLMDGQRANMVFTDPPYNVQYTGKTQDKLTIQNDSMNDDEFYQFLYHAFSNMCAVTEEGGGIYICHADSEGVNFRTAMRNSGWELKQCLIWVKNMIVLGRSDYHWRHEPILYGWKSGSPHNWYGDRKQSTVWEIDKPVRNAEHPTMKPVVLPAKAIQNSCKPRGIVLDLFSGSGSTLLAAEQTDRACYSMELDPIYCDVIVRRWEEFTGQKATRLSVEDNYSNAVKAESSK</sequence>
<dbReference type="InterPro" id="IPR029063">
    <property type="entry name" value="SAM-dependent_MTases_sf"/>
</dbReference>
<keyword evidence="8" id="KW-1185">Reference proteome</keyword>
<dbReference type="InterPro" id="IPR003115">
    <property type="entry name" value="ParB_N"/>
</dbReference>
<dbReference type="RefSeq" id="WP_307254215.1">
    <property type="nucleotide sequence ID" value="NZ_JAUSUV010000012.1"/>
</dbReference>
<dbReference type="GO" id="GO:0008170">
    <property type="term" value="F:N-methyltransferase activity"/>
    <property type="evidence" value="ECO:0007669"/>
    <property type="project" value="InterPro"/>
</dbReference>
<evidence type="ECO:0000256" key="5">
    <source>
        <dbReference type="RuleBase" id="RU362026"/>
    </source>
</evidence>
<keyword evidence="3" id="KW-0808">Transferase</keyword>
<dbReference type="InterPro" id="IPR036086">
    <property type="entry name" value="ParB/Sulfiredoxin_sf"/>
</dbReference>
<dbReference type="Gene3D" id="3.90.1530.10">
    <property type="entry name" value="Conserved hypothetical protein from pyrococcus furiosus pfu- 392566-001, ParB domain"/>
    <property type="match status" value="1"/>
</dbReference>
<dbReference type="Gene3D" id="3.40.50.150">
    <property type="entry name" value="Vaccinia Virus protein VP39"/>
    <property type="match status" value="1"/>
</dbReference>
<dbReference type="Pfam" id="PF02195">
    <property type="entry name" value="ParB_N"/>
    <property type="match status" value="1"/>
</dbReference>
<feature type="domain" description="ParB-like N-terminal" evidence="6">
    <location>
        <begin position="4"/>
        <end position="93"/>
    </location>
</feature>
<evidence type="ECO:0000313" key="7">
    <source>
        <dbReference type="EMBL" id="MDQ0418474.1"/>
    </source>
</evidence>
<dbReference type="AlphaFoldDB" id="A0AAJ1TLR6"/>
<dbReference type="EC" id="2.1.1.-" evidence="5"/>
<dbReference type="GO" id="GO:0003677">
    <property type="term" value="F:DNA binding"/>
    <property type="evidence" value="ECO:0007669"/>
    <property type="project" value="InterPro"/>
</dbReference>
<dbReference type="SMART" id="SM00470">
    <property type="entry name" value="ParB"/>
    <property type="match status" value="1"/>
</dbReference>
<dbReference type="InterPro" id="IPR002052">
    <property type="entry name" value="DNA_methylase_N6_adenine_CS"/>
</dbReference>
<gene>
    <name evidence="7" type="ORF">J2Z48_002666</name>
</gene>
<dbReference type="CDD" id="cd16401">
    <property type="entry name" value="ParB_N_like_MT"/>
    <property type="match status" value="1"/>
</dbReference>
<proteinExistence type="inferred from homology"/>
<evidence type="ECO:0000256" key="3">
    <source>
        <dbReference type="ARBA" id="ARBA00022679"/>
    </source>
</evidence>
<protein>
    <recommendedName>
        <fullName evidence="5">Methyltransferase</fullName>
        <ecNumber evidence="5">2.1.1.-</ecNumber>
    </recommendedName>
</protein>
<name>A0AAJ1TLR6_9BACL</name>
<evidence type="ECO:0000256" key="1">
    <source>
        <dbReference type="ARBA" id="ARBA00006594"/>
    </source>
</evidence>
<dbReference type="EMBL" id="JAUSUV010000012">
    <property type="protein sequence ID" value="MDQ0418474.1"/>
    <property type="molecule type" value="Genomic_DNA"/>
</dbReference>